<proteinExistence type="predicted"/>
<evidence type="ECO:0000313" key="1">
    <source>
        <dbReference type="EMBL" id="KAA8996776.1"/>
    </source>
</evidence>
<dbReference type="RefSeq" id="WP_150455030.1">
    <property type="nucleotide sequence ID" value="NZ_VYKI01000015.1"/>
</dbReference>
<keyword evidence="2" id="KW-1185">Reference proteome</keyword>
<reference evidence="1 2" key="1">
    <citation type="journal article" date="2020" name="Antonie Van Leeuwenhoek">
        <title>Stenotrophomonas cyclobalanopsidis sp. nov., isolated from the leaf spot disease of Cyclobalanopsis patelliformis.</title>
        <authorList>
            <person name="Bian D.R."/>
            <person name="Xue H."/>
            <person name="Piao C.G."/>
            <person name="Li Y."/>
        </authorList>
    </citation>
    <scope>NUCLEOTIDE SEQUENCE [LARGE SCALE GENOMIC DNA]</scope>
    <source>
        <strain evidence="1 2">TPQG1-4</strain>
    </source>
</reference>
<gene>
    <name evidence="1" type="ORF">FJU31_12460</name>
</gene>
<comment type="caution">
    <text evidence="1">The sequence shown here is derived from an EMBL/GenBank/DDBJ whole genome shotgun (WGS) entry which is preliminary data.</text>
</comment>
<organism evidence="1 2">
    <name type="scientific">Stenotrophomonas cyclobalanopsidis</name>
    <dbReference type="NCBI Taxonomy" id="2771362"/>
    <lineage>
        <taxon>Bacteria</taxon>
        <taxon>Pseudomonadati</taxon>
        <taxon>Pseudomonadota</taxon>
        <taxon>Gammaproteobacteria</taxon>
        <taxon>Lysobacterales</taxon>
        <taxon>Lysobacteraceae</taxon>
        <taxon>Stenotrophomonas</taxon>
    </lineage>
</organism>
<dbReference type="Proteomes" id="UP000326367">
    <property type="component" value="Unassembled WGS sequence"/>
</dbReference>
<sequence>MNDESIPLLPTLDDAKVEQMIGKVVLVGITRYGGDGQMRDQQQYSGTVLRISAEEGVVLADEADGHERYLPPMLDQYRPAEPGEYRLRSGGEIVVDPDYLTTWDLHAQQ</sequence>
<evidence type="ECO:0000313" key="2">
    <source>
        <dbReference type="Proteomes" id="UP000326367"/>
    </source>
</evidence>
<protein>
    <recommendedName>
        <fullName evidence="3">DUF2171 domain-containing protein</fullName>
    </recommendedName>
</protein>
<accession>A0ABQ6SZA6</accession>
<name>A0ABQ6SZA6_9GAMM</name>
<evidence type="ECO:0008006" key="3">
    <source>
        <dbReference type="Google" id="ProtNLM"/>
    </source>
</evidence>
<dbReference type="EMBL" id="VYKI01000015">
    <property type="protein sequence ID" value="KAA8996776.1"/>
    <property type="molecule type" value="Genomic_DNA"/>
</dbReference>